<dbReference type="EMBL" id="SRYX01000018">
    <property type="protein sequence ID" value="TGY38761.1"/>
    <property type="molecule type" value="Genomic_DNA"/>
</dbReference>
<reference evidence="1 2" key="1">
    <citation type="submission" date="2019-04" db="EMBL/GenBank/DDBJ databases">
        <title>Microbes associate with the intestines of laboratory mice.</title>
        <authorList>
            <person name="Navarre W."/>
            <person name="Wong E."/>
            <person name="Huang K."/>
            <person name="Tropini C."/>
            <person name="Ng K."/>
            <person name="Yu B."/>
        </authorList>
    </citation>
    <scope>NUCLEOTIDE SEQUENCE [LARGE SCALE GENOMIC DNA]</scope>
    <source>
        <strain evidence="1 2">NM63_1-25</strain>
    </source>
</reference>
<organism evidence="1 2">
    <name type="scientific">Bacteroides caecimuris</name>
    <dbReference type="NCBI Taxonomy" id="1796613"/>
    <lineage>
        <taxon>Bacteria</taxon>
        <taxon>Pseudomonadati</taxon>
        <taxon>Bacteroidota</taxon>
        <taxon>Bacteroidia</taxon>
        <taxon>Bacteroidales</taxon>
        <taxon>Bacteroidaceae</taxon>
        <taxon>Bacteroides</taxon>
    </lineage>
</organism>
<dbReference type="Proteomes" id="UP000309566">
    <property type="component" value="Unassembled WGS sequence"/>
</dbReference>
<evidence type="ECO:0000313" key="1">
    <source>
        <dbReference type="EMBL" id="TGY38761.1"/>
    </source>
</evidence>
<sequence>MRPQSYVQKTSMTYRGNGTRQMVGMGPQAILNTVNTPGGNEVQMSNNNELGMWLSGFGDLTSNHIEFREKLISLVSTVRYGEDGNVQNSTEIVIDDPQLAMQQLDYEMKAREIEKGLGEVDFTGKSLVESLEMLAERKKVIQDKIGISPKEVIQTELFLHPERFRFGTSTRRILPELIQH</sequence>
<name>A0A4S2DCZ3_9BACE</name>
<comment type="caution">
    <text evidence="1">The sequence shown here is derived from an EMBL/GenBank/DDBJ whole genome shotgun (WGS) entry which is preliminary data.</text>
</comment>
<protein>
    <submittedName>
        <fullName evidence="1">Uncharacterized protein</fullName>
    </submittedName>
</protein>
<evidence type="ECO:0000313" key="2">
    <source>
        <dbReference type="Proteomes" id="UP000309566"/>
    </source>
</evidence>
<accession>A0A4S2DCZ3</accession>
<dbReference type="RefSeq" id="WP_135999310.1">
    <property type="nucleotide sequence ID" value="NZ_SRYX01000018.1"/>
</dbReference>
<gene>
    <name evidence="1" type="ORF">E5353_06490</name>
</gene>
<dbReference type="AlphaFoldDB" id="A0A4S2DCZ3"/>
<proteinExistence type="predicted"/>